<dbReference type="EMBL" id="CP010784">
    <property type="protein sequence ID" value="ATF05136.1"/>
    <property type="molecule type" value="Genomic_DNA"/>
</dbReference>
<evidence type="ECO:0000313" key="5">
    <source>
        <dbReference type="EMBL" id="ATF05136.1"/>
    </source>
</evidence>
<dbReference type="Pfam" id="PF13704">
    <property type="entry name" value="Glyco_tranf_2_4"/>
    <property type="match status" value="1"/>
</dbReference>
<protein>
    <submittedName>
        <fullName evidence="5">Glycosyl transferase family 2</fullName>
    </submittedName>
</protein>
<dbReference type="AlphaFoldDB" id="A0AAD0ECA0"/>
<reference evidence="5 6" key="1">
    <citation type="journal article" date="2017" name="Front. Microbiol.">
        <title>Phaeobacter piscinae sp. nov., a species of the Roseobacter group and potential aquaculture probiont.</title>
        <authorList>
            <person name="Sonnenschein E.C."/>
            <person name="Phippen C.B.W."/>
            <person name="Nielsen K.F."/>
            <person name="Mateiu R.V."/>
            <person name="Melchiorsen J."/>
            <person name="Gram L."/>
            <person name="Overmann J."/>
            <person name="Freese H.M."/>
        </authorList>
    </citation>
    <scope>NUCLEOTIDE SEQUENCE [LARGE SCALE GENOMIC DNA]</scope>
    <source>
        <strain evidence="5 6">P63</strain>
    </source>
</reference>
<evidence type="ECO:0000256" key="3">
    <source>
        <dbReference type="ARBA" id="ARBA00022989"/>
    </source>
</evidence>
<dbReference type="SUPFAM" id="SSF53448">
    <property type="entry name" value="Nucleotide-diphospho-sugar transferases"/>
    <property type="match status" value="2"/>
</dbReference>
<evidence type="ECO:0000256" key="2">
    <source>
        <dbReference type="ARBA" id="ARBA00022692"/>
    </source>
</evidence>
<dbReference type="Proteomes" id="UP000217545">
    <property type="component" value="Chromosome"/>
</dbReference>
<keyword evidence="2" id="KW-0812">Transmembrane</keyword>
<dbReference type="InterPro" id="IPR029044">
    <property type="entry name" value="Nucleotide-diphossugar_trans"/>
</dbReference>
<feature type="compositionally biased region" description="Low complexity" evidence="4">
    <location>
        <begin position="338"/>
        <end position="348"/>
    </location>
</feature>
<evidence type="ECO:0000313" key="6">
    <source>
        <dbReference type="Proteomes" id="UP000217545"/>
    </source>
</evidence>
<comment type="subcellular location">
    <subcellularLocation>
        <location evidence="1">Membrane</location>
        <topology evidence="1">Single-pass membrane protein</topology>
    </subcellularLocation>
</comment>
<dbReference type="PANTHER" id="PTHR21461:SF69">
    <property type="entry name" value="GLYCOSYLTRANSFERASE FAMILY 92 PROTEIN"/>
    <property type="match status" value="1"/>
</dbReference>
<keyword evidence="3" id="KW-1133">Transmembrane helix</keyword>
<name>A0AAD0ECA0_9RHOB</name>
<feature type="region of interest" description="Disordered" evidence="4">
    <location>
        <begin position="321"/>
        <end position="361"/>
    </location>
</feature>
<proteinExistence type="predicted"/>
<evidence type="ECO:0000256" key="1">
    <source>
        <dbReference type="ARBA" id="ARBA00004167"/>
    </source>
</evidence>
<dbReference type="PANTHER" id="PTHR21461">
    <property type="entry name" value="GLYCOSYLTRANSFERASE FAMILY 92 PROTEIN"/>
    <property type="match status" value="1"/>
</dbReference>
<dbReference type="GO" id="GO:0005737">
    <property type="term" value="C:cytoplasm"/>
    <property type="evidence" value="ECO:0007669"/>
    <property type="project" value="TreeGrafter"/>
</dbReference>
<gene>
    <name evidence="5" type="ORF">PhaeoP63_01045</name>
</gene>
<organism evidence="5 6">
    <name type="scientific">Phaeobacter gallaeciensis</name>
    <dbReference type="NCBI Taxonomy" id="60890"/>
    <lineage>
        <taxon>Bacteria</taxon>
        <taxon>Pseudomonadati</taxon>
        <taxon>Pseudomonadota</taxon>
        <taxon>Alphaproteobacteria</taxon>
        <taxon>Rhodobacterales</taxon>
        <taxon>Roseobacteraceae</taxon>
        <taxon>Phaeobacter</taxon>
    </lineage>
</organism>
<keyword evidence="3" id="KW-0472">Membrane</keyword>
<accession>A0AAD0ECA0</accession>
<sequence>MSNKALLDREQIFRLDFAIRQFRPAKDTIFNRPNSPPLGLFHKNNEAVRNIMSDLPVIASLWIGGNLSYLEQTCLKSFADHGHRILLYTYETVDNCPPGVELMDANRIFPASDFIRHKVSGSPAVHADAFRYKMISMQNVIWVDADVLCVKPWDFRDQWVFGWEKTGRLVCNAVLGLPRFSRTLQRLNAFCENEYPIPPWAKGEERAQLEAAHAAGNPVHVSELKWGVWGPSALTYFLNETGEMAHVKPQMAFFQISFKERRNLLSPGYIVEKKIDDGCYGVHLWNRRLSRRLITHEGGIPHPESYLGRALIRHDIDAAAAPIPDRPPAGKPTQAELAASAQSSAPVAKSPPPAPARSTHPRLKMPLDQLVHSPHYQRAIDNLELRTETIGDRLSPLSEPISNDDILILTSMKNEAPFILEWVAYHKAIGAKHFLVYTNDCSDNTNEILDRLAELGLVTRVANPWDPTSGKKPQHVALADAMQQPVYKAADWVLTIDVDEFVNIHVGEGRFADLFKAAGDPNVISFTWKFFGNGGVANYKDRPIIEQFTACAPEFIPKPRLGWGFKSMLHKSAPYTKIGVHRPLKIDDEANVSQVRWVNGSGRVMPEMLLTNNGWRSTKRSLGYRMATLNHYVLRSADSFLVKRDRGRINHTEQDQGVEYWARRNYASETDARMHNRAPMMRSELDSLMADAKLASLHAEAVQWHKAKIADLKSKPEYAALYENLTDVARPDAIYLTKLEDQADINTPAGVQIPEPEALLLSPAQIKAKTQLLTEMIEGKIRKNDLDARAAELGADIDIADLAQQMQRTPAPAPSAPHDGTGTSGKTVIAASVQMAHTPPPARPAVAQPALRHAHIWLPKAPQSAAPTNGDARFTDMQSHAAQRAGFFWESDENALFFEPFGKRLVVTFDNIHVVQQKEGQRWPWGYKLLSQTLGCSVLGVIGAKRNWFRSSFVHDGFDHLRDSGFFEQFDEVLFYGASMGAYGALTYSQCAPGAKVFAIAPQTTLDRRILPDDNRWGWTARLDWDDRYADAAKATHLADDVVVLYDPYFAPDVDQVNRLHGDNIRKLRMPFFGHQLPQALANMEILKPMLSEICEGRLTSDRFYKLLRARRDLPRYQHDLLMKAEEKNHRKLAIQVCEYTLKKRDAKNIRNSLERLRAEVAETES</sequence>
<dbReference type="GO" id="GO:0016757">
    <property type="term" value="F:glycosyltransferase activity"/>
    <property type="evidence" value="ECO:0007669"/>
    <property type="project" value="TreeGrafter"/>
</dbReference>
<evidence type="ECO:0000256" key="4">
    <source>
        <dbReference type="SAM" id="MobiDB-lite"/>
    </source>
</evidence>
<keyword evidence="5" id="KW-0808">Transferase</keyword>
<dbReference type="GO" id="GO:0016020">
    <property type="term" value="C:membrane"/>
    <property type="evidence" value="ECO:0007669"/>
    <property type="project" value="UniProtKB-SubCell"/>
</dbReference>